<feature type="domain" description="DUF438" evidence="2">
    <location>
        <begin position="14"/>
        <end position="78"/>
    </location>
</feature>
<reference evidence="3 4" key="1">
    <citation type="submission" date="2023-05" db="EMBL/GenBank/DDBJ databases">
        <title>A new hyperthermophilic archaea 'Ignisphaera cupida' sp. nov. and description of the family 'Ignisphaeraceae' fam. nov.</title>
        <authorList>
            <person name="Podosokorskaya O.A."/>
            <person name="Elcheninov A.G."/>
            <person name="Klukina A."/>
            <person name="Merkel A.Y."/>
        </authorList>
    </citation>
    <scope>NUCLEOTIDE SEQUENCE [LARGE SCALE GENOMIC DNA]</scope>
    <source>
        <strain evidence="3 4">4213-co</strain>
    </source>
</reference>
<feature type="domain" description="Hemerythrin-like" evidence="1">
    <location>
        <begin position="89"/>
        <end position="227"/>
    </location>
</feature>
<accession>A0ABD4Z915</accession>
<dbReference type="Gene3D" id="3.30.450.20">
    <property type="entry name" value="PAS domain"/>
    <property type="match status" value="1"/>
</dbReference>
<dbReference type="Gene3D" id="1.20.120.520">
    <property type="entry name" value="nmb1532 protein domain like"/>
    <property type="match status" value="1"/>
</dbReference>
<dbReference type="PANTHER" id="PTHR39966">
    <property type="entry name" value="BLL2471 PROTEIN-RELATED"/>
    <property type="match status" value="1"/>
</dbReference>
<protein>
    <submittedName>
        <fullName evidence="3">DUF438 domain-containing protein</fullName>
    </submittedName>
</protein>
<evidence type="ECO:0000259" key="1">
    <source>
        <dbReference type="Pfam" id="PF01814"/>
    </source>
</evidence>
<dbReference type="EMBL" id="JASNVW010000008">
    <property type="protein sequence ID" value="MDK6029417.1"/>
    <property type="molecule type" value="Genomic_DNA"/>
</dbReference>
<evidence type="ECO:0000313" key="3">
    <source>
        <dbReference type="EMBL" id="MDK6029417.1"/>
    </source>
</evidence>
<name>A0ABD4Z915_9CREN</name>
<dbReference type="RefSeq" id="WP_285274403.1">
    <property type="nucleotide sequence ID" value="NZ_JASNVW010000008.1"/>
</dbReference>
<dbReference type="PANTHER" id="PTHR39966:SF3">
    <property type="entry name" value="DUF438 DOMAIN-CONTAINING PROTEIN"/>
    <property type="match status" value="1"/>
</dbReference>
<dbReference type="Pfam" id="PF04282">
    <property type="entry name" value="DUF438"/>
    <property type="match status" value="1"/>
</dbReference>
<dbReference type="InterPro" id="IPR012312">
    <property type="entry name" value="Hemerythrin-like"/>
</dbReference>
<evidence type="ECO:0000313" key="4">
    <source>
        <dbReference type="Proteomes" id="UP001529235"/>
    </source>
</evidence>
<sequence length="441" mass="50416">MSNLDMNKKIELVKNLLKAIHRGESVEELRKKFGSVLAQVSPFEIPLIEQQLVSEGISINDILKLCDLHVELFREYLASRELSNVPKGHPLDLLLKENEWILKQAEALGLYSSLLLRMQSVEDALKQLSTVASLATQLRALRMHYRKIQMIVFPYLERRGIVAVPRVLWGREDQVIVKLRKLFEEIAKAQQSKSIDDVKRVGELGMEIAKDIGELVFRENKILFPAIWTLFSEGEWAAIAEIADKIGWIVDARDREWRPSAKPVLPFEISASIDPKQAEKLPPEFREAALKGGLKPDTYEIRSFSDIDLDTGYLSVDEIKSLIKSLPLEITYADSNDRVTFFSESIFAKGFVRTKTILGRRIEFCHPPRLEKLVRATVDELKTGKANYKEFWTRLGDRIIRVLIVAVKNENGEYLGTAEIVEDFTDVINNVDEIKKKIMVL</sequence>
<dbReference type="Proteomes" id="UP001529235">
    <property type="component" value="Unassembled WGS sequence"/>
</dbReference>
<comment type="caution">
    <text evidence="3">The sequence shown here is derived from an EMBL/GenBank/DDBJ whole genome shotgun (WGS) entry which is preliminary data.</text>
</comment>
<dbReference type="Pfam" id="PF13596">
    <property type="entry name" value="PAS_10"/>
    <property type="match status" value="1"/>
</dbReference>
<evidence type="ECO:0000259" key="2">
    <source>
        <dbReference type="Pfam" id="PF04282"/>
    </source>
</evidence>
<organism evidence="3 4">
    <name type="scientific">Ignisphaera cupida</name>
    <dbReference type="NCBI Taxonomy" id="3050454"/>
    <lineage>
        <taxon>Archaea</taxon>
        <taxon>Thermoproteota</taxon>
        <taxon>Thermoprotei</taxon>
        <taxon>Desulfurococcales</taxon>
        <taxon>Desulfurococcaceae</taxon>
        <taxon>Ignisphaera</taxon>
    </lineage>
</organism>
<dbReference type="Pfam" id="PF01814">
    <property type="entry name" value="Hemerythrin"/>
    <property type="match status" value="1"/>
</dbReference>
<gene>
    <name evidence="3" type="ORF">QPL79_08580</name>
</gene>
<keyword evidence="4" id="KW-1185">Reference proteome</keyword>
<dbReference type="InterPro" id="IPR035965">
    <property type="entry name" value="PAS-like_dom_sf"/>
</dbReference>
<dbReference type="AlphaFoldDB" id="A0ABD4Z915"/>
<proteinExistence type="predicted"/>
<dbReference type="InterPro" id="IPR007380">
    <property type="entry name" value="DUF438"/>
</dbReference>
<dbReference type="SUPFAM" id="SSF55785">
    <property type="entry name" value="PYP-like sensor domain (PAS domain)"/>
    <property type="match status" value="1"/>
</dbReference>